<dbReference type="KEGG" id="dfl:DFE_2321"/>
<feature type="region of interest" description="Disordered" evidence="1">
    <location>
        <begin position="103"/>
        <end position="124"/>
    </location>
</feature>
<accession>A0A2Z6B0J1</accession>
<organism evidence="2 3">
    <name type="scientific">Desulfovibrio ferrophilus</name>
    <dbReference type="NCBI Taxonomy" id="241368"/>
    <lineage>
        <taxon>Bacteria</taxon>
        <taxon>Pseudomonadati</taxon>
        <taxon>Thermodesulfobacteriota</taxon>
        <taxon>Desulfovibrionia</taxon>
        <taxon>Desulfovibrionales</taxon>
        <taxon>Desulfovibrionaceae</taxon>
        <taxon>Desulfovibrio</taxon>
    </lineage>
</organism>
<proteinExistence type="predicted"/>
<evidence type="ECO:0000313" key="2">
    <source>
        <dbReference type="EMBL" id="BBD09047.1"/>
    </source>
</evidence>
<sequence>MSILNATQASQAFDAYSRIASQRTVEERAQKAVQEARTATETARVRKTTIGFSLGKFGIDFTAQDVELDTERIARDARSGQQQMQRARSETFSSHLEAAEILSTAEPRSAKQANPDEPDTSNLTRRRALEAYAEASLNFETIVPGRLGSI</sequence>
<dbReference type="RefSeq" id="WP_126379691.1">
    <property type="nucleotide sequence ID" value="NZ_AP017378.1"/>
</dbReference>
<evidence type="ECO:0000313" key="3">
    <source>
        <dbReference type="Proteomes" id="UP000269883"/>
    </source>
</evidence>
<reference evidence="2 3" key="1">
    <citation type="journal article" date="2018" name="Sci. Adv.">
        <title>Multi-heme cytochromes provide a pathway for survival in energy-limited environments.</title>
        <authorList>
            <person name="Deng X."/>
            <person name="Dohmae N."/>
            <person name="Nealson K.H."/>
            <person name="Hashimoto K."/>
            <person name="Okamoto A."/>
        </authorList>
    </citation>
    <scope>NUCLEOTIDE SEQUENCE [LARGE SCALE GENOMIC DNA]</scope>
    <source>
        <strain evidence="2 3">IS5</strain>
    </source>
</reference>
<dbReference type="Proteomes" id="UP000269883">
    <property type="component" value="Chromosome"/>
</dbReference>
<protein>
    <submittedName>
        <fullName evidence="2">Uncharacterized protein</fullName>
    </submittedName>
</protein>
<dbReference type="OrthoDB" id="5456720at2"/>
<dbReference type="EMBL" id="AP017378">
    <property type="protein sequence ID" value="BBD09047.1"/>
    <property type="molecule type" value="Genomic_DNA"/>
</dbReference>
<name>A0A2Z6B0J1_9BACT</name>
<dbReference type="AlphaFoldDB" id="A0A2Z6B0J1"/>
<gene>
    <name evidence="2" type="ORF">DFE_2321</name>
</gene>
<evidence type="ECO:0000256" key="1">
    <source>
        <dbReference type="SAM" id="MobiDB-lite"/>
    </source>
</evidence>
<keyword evidence="3" id="KW-1185">Reference proteome</keyword>